<dbReference type="Proteomes" id="UP000543804">
    <property type="component" value="Unassembled WGS sequence"/>
</dbReference>
<protein>
    <submittedName>
        <fullName evidence="3">Glucosaminidase domain-containing protein</fullName>
    </submittedName>
</protein>
<name>A0A848BA74_9FIRM</name>
<dbReference type="AlphaFoldDB" id="A0A848BA74"/>
<keyword evidence="4" id="KW-1185">Reference proteome</keyword>
<proteinExistence type="predicted"/>
<evidence type="ECO:0000256" key="1">
    <source>
        <dbReference type="SAM" id="MobiDB-lite"/>
    </source>
</evidence>
<feature type="region of interest" description="Disordered" evidence="1">
    <location>
        <begin position="55"/>
        <end position="86"/>
    </location>
</feature>
<evidence type="ECO:0000313" key="4">
    <source>
        <dbReference type="Proteomes" id="UP000543804"/>
    </source>
</evidence>
<reference evidence="3 4" key="1">
    <citation type="submission" date="2020-04" db="EMBL/GenBank/DDBJ databases">
        <authorList>
            <person name="Hitch T.C.A."/>
            <person name="Wylensek D."/>
            <person name="Clavel T."/>
        </authorList>
    </citation>
    <scope>NUCLEOTIDE SEQUENCE [LARGE SCALE GENOMIC DNA]</scope>
    <source>
        <strain evidence="3 4">PG-130-P53-12</strain>
    </source>
</reference>
<comment type="caution">
    <text evidence="3">The sequence shown here is derived from an EMBL/GenBank/DDBJ whole genome shotgun (WGS) entry which is preliminary data.</text>
</comment>
<dbReference type="EMBL" id="JABAFA010000016">
    <property type="protein sequence ID" value="NMD99014.1"/>
    <property type="molecule type" value="Genomic_DNA"/>
</dbReference>
<gene>
    <name evidence="3" type="ORF">HF878_05905</name>
</gene>
<dbReference type="GO" id="GO:0004040">
    <property type="term" value="F:amidase activity"/>
    <property type="evidence" value="ECO:0007669"/>
    <property type="project" value="InterPro"/>
</dbReference>
<sequence>MKFLALSSRTFLLTALTGAFVFSLPSGGMVSASHRLQTPEPQVETKVEMPRVEEKLEMPREGREVRRPSGVQREIRPTSEGSTRVVPRSLRERAQEILAPAPQPDPQALPLTPFPVPKTVSNYDDSIIGTPLASQEQCVRYLLRYNPTPDISVTPQQLVSYYYQEGEREGIRPDVAFAQALKETGFFRYGGTVTPDQNNYCGLGTTSTTVKGAYFASSELGVRAHIQHLLAYASTRQPLEPVVDPRYDLVRSVYGESTLTRWEDLNGRWAVPGTTYGQSILSMFRAILNE</sequence>
<dbReference type="Pfam" id="PF01832">
    <property type="entry name" value="Glucosaminidase"/>
    <property type="match status" value="1"/>
</dbReference>
<accession>A0A848BA74</accession>
<feature type="domain" description="Mannosyl-glycoprotein endo-beta-N-acetylglucosamidase-like" evidence="2">
    <location>
        <begin position="161"/>
        <end position="283"/>
    </location>
</feature>
<evidence type="ECO:0000259" key="2">
    <source>
        <dbReference type="Pfam" id="PF01832"/>
    </source>
</evidence>
<organism evidence="3 4">
    <name type="scientific">Selenomonas bovis</name>
    <dbReference type="NCBI Taxonomy" id="416586"/>
    <lineage>
        <taxon>Bacteria</taxon>
        <taxon>Bacillati</taxon>
        <taxon>Bacillota</taxon>
        <taxon>Negativicutes</taxon>
        <taxon>Selenomonadales</taxon>
        <taxon>Selenomonadaceae</taxon>
        <taxon>Selenomonas</taxon>
    </lineage>
</organism>
<feature type="compositionally biased region" description="Basic and acidic residues" evidence="1">
    <location>
        <begin position="55"/>
        <end position="77"/>
    </location>
</feature>
<evidence type="ECO:0000313" key="3">
    <source>
        <dbReference type="EMBL" id="NMD99014.1"/>
    </source>
</evidence>
<dbReference type="InterPro" id="IPR002901">
    <property type="entry name" value="MGlyc_endo_b_GlcNAc-like_dom"/>
</dbReference>